<feature type="transmembrane region" description="Helical" evidence="1">
    <location>
        <begin position="153"/>
        <end position="175"/>
    </location>
</feature>
<organism evidence="3 4">
    <name type="scientific">Thalassospira lucentensis</name>
    <dbReference type="NCBI Taxonomy" id="168935"/>
    <lineage>
        <taxon>Bacteria</taxon>
        <taxon>Pseudomonadati</taxon>
        <taxon>Pseudomonadota</taxon>
        <taxon>Alphaproteobacteria</taxon>
        <taxon>Rhodospirillales</taxon>
        <taxon>Thalassospiraceae</taxon>
        <taxon>Thalassospira</taxon>
    </lineage>
</organism>
<dbReference type="Pfam" id="PF07331">
    <property type="entry name" value="TctB"/>
    <property type="match status" value="1"/>
</dbReference>
<protein>
    <recommendedName>
        <fullName evidence="2">DUF1468 domain-containing protein</fullName>
    </recommendedName>
</protein>
<dbReference type="Proteomes" id="UP000076335">
    <property type="component" value="Unassembled WGS sequence"/>
</dbReference>
<dbReference type="AlphaFoldDB" id="A0A154L884"/>
<evidence type="ECO:0000256" key="1">
    <source>
        <dbReference type="SAM" id="Phobius"/>
    </source>
</evidence>
<gene>
    <name evidence="3" type="ORF">AUP42_15495</name>
</gene>
<reference evidence="3 4" key="1">
    <citation type="submission" date="2015-12" db="EMBL/GenBank/DDBJ databases">
        <title>Genome sequence of Thalassospira lucentensis MCCC 1A02072.</title>
        <authorList>
            <person name="Lu L."/>
            <person name="Lai Q."/>
            <person name="Shao Z."/>
            <person name="Qian P."/>
        </authorList>
    </citation>
    <scope>NUCLEOTIDE SEQUENCE [LARGE SCALE GENOMIC DNA]</scope>
    <source>
        <strain evidence="3 4">MCCC 1A02072</strain>
    </source>
</reference>
<feature type="transmembrane region" description="Helical" evidence="1">
    <location>
        <begin position="84"/>
        <end position="102"/>
    </location>
</feature>
<comment type="caution">
    <text evidence="3">The sequence shown here is derived from an EMBL/GenBank/DDBJ whole genome shotgun (WGS) entry which is preliminary data.</text>
</comment>
<sequence length="183" mass="19285">MTVKVTEAAAADTGVSAASRARTELARLISYIVFGGVSVVLSSMAAGLPTSRWEPLGAGTFPKLVFALLAVLCLIAAVRSIIEIVRAGGLAGVGAAFTQWLYVRRVSIGLFVLFAVYLGVMPWTGFSLASFVFLLIAQLMIAGVSRRTVIQSIIAALIFSVGLNLLFAEVFNVFLPRGVLFAG</sequence>
<feature type="transmembrane region" description="Helical" evidence="1">
    <location>
        <begin position="108"/>
        <end position="141"/>
    </location>
</feature>
<feature type="transmembrane region" description="Helical" evidence="1">
    <location>
        <begin position="28"/>
        <end position="48"/>
    </location>
</feature>
<keyword evidence="1" id="KW-1133">Transmembrane helix</keyword>
<evidence type="ECO:0000313" key="4">
    <source>
        <dbReference type="Proteomes" id="UP000076335"/>
    </source>
</evidence>
<feature type="domain" description="DUF1468" evidence="2">
    <location>
        <begin position="32"/>
        <end position="176"/>
    </location>
</feature>
<dbReference type="EMBL" id="LPVY01000005">
    <property type="protein sequence ID" value="KZB66927.1"/>
    <property type="molecule type" value="Genomic_DNA"/>
</dbReference>
<keyword evidence="1" id="KW-0812">Transmembrane</keyword>
<dbReference type="RefSeq" id="WP_062950338.1">
    <property type="nucleotide sequence ID" value="NZ_LPVY01000005.1"/>
</dbReference>
<evidence type="ECO:0000313" key="3">
    <source>
        <dbReference type="EMBL" id="KZB66927.1"/>
    </source>
</evidence>
<accession>A0A154L884</accession>
<feature type="transmembrane region" description="Helical" evidence="1">
    <location>
        <begin position="60"/>
        <end position="77"/>
    </location>
</feature>
<proteinExistence type="predicted"/>
<name>A0A154L884_9PROT</name>
<keyword evidence="1" id="KW-0472">Membrane</keyword>
<evidence type="ECO:0000259" key="2">
    <source>
        <dbReference type="Pfam" id="PF07331"/>
    </source>
</evidence>
<dbReference type="OrthoDB" id="7850121at2"/>
<dbReference type="InterPro" id="IPR009936">
    <property type="entry name" value="DUF1468"/>
</dbReference>